<dbReference type="Gene3D" id="3.30.505.20">
    <property type="match status" value="1"/>
</dbReference>
<accession>A0A3N2C3N7</accession>
<feature type="region of interest" description="Disordered" evidence="1">
    <location>
        <begin position="1"/>
        <end position="45"/>
    </location>
</feature>
<feature type="compositionally biased region" description="Basic and acidic residues" evidence="1">
    <location>
        <begin position="109"/>
        <end position="118"/>
    </location>
</feature>
<reference evidence="3 4" key="1">
    <citation type="submission" date="2018-11" db="EMBL/GenBank/DDBJ databases">
        <title>Sequencing the genomes of 1000 actinobacteria strains.</title>
        <authorList>
            <person name="Klenk H.-P."/>
        </authorList>
    </citation>
    <scope>NUCLEOTIDE SEQUENCE [LARGE SCALE GENOMIC DNA]</scope>
    <source>
        <strain evidence="3 4">DSM 14012</strain>
    </source>
</reference>
<feature type="compositionally biased region" description="Polar residues" evidence="1">
    <location>
        <begin position="33"/>
        <end position="42"/>
    </location>
</feature>
<feature type="compositionally biased region" description="Low complexity" evidence="1">
    <location>
        <begin position="1"/>
        <end position="19"/>
    </location>
</feature>
<sequence>MNENTASQPTDPTQPTAATERIEPVERVEATDHTTVPATPATTGKPAFWRRKPVWITAIVVGALALGGAGAAYAVDEFGDADDDRVAAASNTDRDGSGAIDDGDTTAAIDDRDARDADDVPLTDTEFDAASKAALAEAKGGTVTDVDRSDDPGEAFEVDVLLENGDELEIALDADYAVVTSVLDPRD</sequence>
<protein>
    <submittedName>
        <fullName evidence="3">Uncharacterized protein</fullName>
    </submittedName>
</protein>
<gene>
    <name evidence="3" type="ORF">EDD42_2132</name>
</gene>
<evidence type="ECO:0000313" key="3">
    <source>
        <dbReference type="EMBL" id="ROR82050.1"/>
    </source>
</evidence>
<keyword evidence="2" id="KW-0812">Transmembrane</keyword>
<organism evidence="3 4">
    <name type="scientific">Plantibacter flavus</name>
    <dbReference type="NCBI Taxonomy" id="150123"/>
    <lineage>
        <taxon>Bacteria</taxon>
        <taxon>Bacillati</taxon>
        <taxon>Actinomycetota</taxon>
        <taxon>Actinomycetes</taxon>
        <taxon>Micrococcales</taxon>
        <taxon>Microbacteriaceae</taxon>
        <taxon>Plantibacter</taxon>
    </lineage>
</organism>
<evidence type="ECO:0000256" key="2">
    <source>
        <dbReference type="SAM" id="Phobius"/>
    </source>
</evidence>
<evidence type="ECO:0000256" key="1">
    <source>
        <dbReference type="SAM" id="MobiDB-lite"/>
    </source>
</evidence>
<keyword evidence="4" id="KW-1185">Reference proteome</keyword>
<evidence type="ECO:0000313" key="4">
    <source>
        <dbReference type="Proteomes" id="UP000266915"/>
    </source>
</evidence>
<feature type="region of interest" description="Disordered" evidence="1">
    <location>
        <begin position="88"/>
        <end position="119"/>
    </location>
</feature>
<name>A0A3N2C3N7_9MICO</name>
<dbReference type="EMBL" id="RKHL01000001">
    <property type="protein sequence ID" value="ROR82050.1"/>
    <property type="molecule type" value="Genomic_DNA"/>
</dbReference>
<dbReference type="AlphaFoldDB" id="A0A3N2C3N7"/>
<keyword evidence="2" id="KW-1133">Transmembrane helix</keyword>
<dbReference type="Proteomes" id="UP000266915">
    <property type="component" value="Unassembled WGS sequence"/>
</dbReference>
<dbReference type="RefSeq" id="WP_085514371.1">
    <property type="nucleotide sequence ID" value="NZ_FXAP01000009.1"/>
</dbReference>
<feature type="transmembrane region" description="Helical" evidence="2">
    <location>
        <begin position="54"/>
        <end position="75"/>
    </location>
</feature>
<proteinExistence type="predicted"/>
<comment type="caution">
    <text evidence="3">The sequence shown here is derived from an EMBL/GenBank/DDBJ whole genome shotgun (WGS) entry which is preliminary data.</text>
</comment>
<keyword evidence="2" id="KW-0472">Membrane</keyword>
<feature type="compositionally biased region" description="Basic and acidic residues" evidence="1">
    <location>
        <begin position="20"/>
        <end position="32"/>
    </location>
</feature>